<dbReference type="EMBL" id="BLPF01000004">
    <property type="protein sequence ID" value="GFJ85898.1"/>
    <property type="molecule type" value="Genomic_DNA"/>
</dbReference>
<comment type="caution">
    <text evidence="2">The sequence shown here is derived from an EMBL/GenBank/DDBJ whole genome shotgun (WGS) entry which is preliminary data.</text>
</comment>
<evidence type="ECO:0000256" key="1">
    <source>
        <dbReference type="SAM" id="SignalP"/>
    </source>
</evidence>
<keyword evidence="1" id="KW-0732">Signal</keyword>
<accession>A0A6V8KTA7</accession>
<reference evidence="2 3" key="2">
    <citation type="submission" date="2020-03" db="EMBL/GenBank/DDBJ databases">
        <authorList>
            <person name="Ichikawa N."/>
            <person name="Kimura A."/>
            <person name="Kitahashi Y."/>
            <person name="Uohara A."/>
        </authorList>
    </citation>
    <scope>NUCLEOTIDE SEQUENCE [LARGE SCALE GENOMIC DNA]</scope>
    <source>
        <strain evidence="2 3">NBRC 108639</strain>
    </source>
</reference>
<evidence type="ECO:0000313" key="3">
    <source>
        <dbReference type="Proteomes" id="UP000482800"/>
    </source>
</evidence>
<reference evidence="2 3" key="1">
    <citation type="submission" date="2020-03" db="EMBL/GenBank/DDBJ databases">
        <title>Whole genome shotgun sequence of Phytohabitans houttuyneae NBRC 108639.</title>
        <authorList>
            <person name="Komaki H."/>
            <person name="Tamura T."/>
        </authorList>
    </citation>
    <scope>NUCLEOTIDE SEQUENCE [LARGE SCALE GENOMIC DNA]</scope>
    <source>
        <strain evidence="2 3">NBRC 108639</strain>
    </source>
</reference>
<keyword evidence="3" id="KW-1185">Reference proteome</keyword>
<evidence type="ECO:0000313" key="2">
    <source>
        <dbReference type="EMBL" id="GFJ85898.1"/>
    </source>
</evidence>
<dbReference type="Proteomes" id="UP000482800">
    <property type="component" value="Unassembled WGS sequence"/>
</dbReference>
<name>A0A6V8KTA7_9ACTN</name>
<gene>
    <name evidence="2" type="ORF">Phou_100780</name>
</gene>
<dbReference type="AlphaFoldDB" id="A0A6V8KTA7"/>
<proteinExistence type="predicted"/>
<feature type="signal peptide" evidence="1">
    <location>
        <begin position="1"/>
        <end position="21"/>
    </location>
</feature>
<sequence>MRVLFFAALLVIASTPAPAIAAAPMTYASFRVVRATPGTPGAPQIALPRGYTRVAGSQHQVASRAEFYAFVKGPRSARVKVSVRWPGVPVAAVVAGNRRLAVAVDPDDPWRITFTLAVTASSAGAAQATLQVFSHPSGKTASGVYWRIEHNDPDRAAGYWARVKWPAAEVKAATNFMVAAEAILQDSGLAAAARRRGHFFALMGFETNNLLHPDNPPHWHLSYYPGRTFGAPKAHVPHLLLDEQGRITQNGMDIQGQGRSTFATGAPARIHDAAGDLVVTLTIRPGGGLDIQAPGGPRYSIVADDDRFDRAVRVYRDGRAWRWIAHHDAARLGGLVTTVLGATSPVTVYRYDRLTGIIESVQHNSPA</sequence>
<protein>
    <submittedName>
        <fullName evidence="2">Uncharacterized protein</fullName>
    </submittedName>
</protein>
<organism evidence="2 3">
    <name type="scientific">Phytohabitans houttuyneae</name>
    <dbReference type="NCBI Taxonomy" id="1076126"/>
    <lineage>
        <taxon>Bacteria</taxon>
        <taxon>Bacillati</taxon>
        <taxon>Actinomycetota</taxon>
        <taxon>Actinomycetes</taxon>
        <taxon>Micromonosporales</taxon>
        <taxon>Micromonosporaceae</taxon>
    </lineage>
</organism>
<feature type="chain" id="PRO_5029015782" evidence="1">
    <location>
        <begin position="22"/>
        <end position="367"/>
    </location>
</feature>